<dbReference type="InterPro" id="IPR050155">
    <property type="entry name" value="HAD-like_hydrolase_sf"/>
</dbReference>
<protein>
    <submittedName>
        <fullName evidence="1">GMP/IMP nucleotidase</fullName>
    </submittedName>
</protein>
<dbReference type="RefSeq" id="WP_343857667.1">
    <property type="nucleotide sequence ID" value="NZ_BAAAFD010000002.1"/>
</dbReference>
<comment type="caution">
    <text evidence="1">The sequence shown here is derived from an EMBL/GenBank/DDBJ whole genome shotgun (WGS) entry which is preliminary data.</text>
</comment>
<dbReference type="EMBL" id="BAAAFD010000002">
    <property type="protein sequence ID" value="GAA0854935.1"/>
    <property type="molecule type" value="Genomic_DNA"/>
</dbReference>
<dbReference type="InterPro" id="IPR023214">
    <property type="entry name" value="HAD_sf"/>
</dbReference>
<evidence type="ECO:0000313" key="1">
    <source>
        <dbReference type="EMBL" id="GAA0854935.1"/>
    </source>
</evidence>
<dbReference type="NCBIfam" id="NF011564">
    <property type="entry name" value="PRK14988.1"/>
    <property type="match status" value="1"/>
</dbReference>
<gene>
    <name evidence="1" type="primary">yrfG</name>
    <name evidence="1" type="ORF">GCM10009114_12490</name>
</gene>
<dbReference type="InterPro" id="IPR036412">
    <property type="entry name" value="HAD-like_sf"/>
</dbReference>
<dbReference type="InterPro" id="IPR006439">
    <property type="entry name" value="HAD-SF_hydro_IA"/>
</dbReference>
<accession>A0ABP3WTW4</accession>
<dbReference type="PANTHER" id="PTHR43434">
    <property type="entry name" value="PHOSPHOGLYCOLATE PHOSPHATASE"/>
    <property type="match status" value="1"/>
</dbReference>
<dbReference type="SFLD" id="SFLDG01129">
    <property type="entry name" value="C1.5:_HAD__Beta-PGM__Phosphata"/>
    <property type="match status" value="1"/>
</dbReference>
<reference evidence="2" key="1">
    <citation type="journal article" date="2019" name="Int. J. Syst. Evol. Microbiol.">
        <title>The Global Catalogue of Microorganisms (GCM) 10K type strain sequencing project: providing services to taxonomists for standard genome sequencing and annotation.</title>
        <authorList>
            <consortium name="The Broad Institute Genomics Platform"/>
            <consortium name="The Broad Institute Genome Sequencing Center for Infectious Disease"/>
            <person name="Wu L."/>
            <person name="Ma J."/>
        </authorList>
    </citation>
    <scope>NUCLEOTIDE SEQUENCE [LARGE SCALE GENOMIC DNA]</scope>
    <source>
        <strain evidence="2">JCM 15896</strain>
    </source>
</reference>
<dbReference type="PANTHER" id="PTHR43434:SF3">
    <property type="entry name" value="GMP_IMP NUCLEOTIDASE YRFG"/>
    <property type="match status" value="1"/>
</dbReference>
<dbReference type="SUPFAM" id="SSF56784">
    <property type="entry name" value="HAD-like"/>
    <property type="match status" value="1"/>
</dbReference>
<keyword evidence="2" id="KW-1185">Reference proteome</keyword>
<dbReference type="PRINTS" id="PR00413">
    <property type="entry name" value="HADHALOGNASE"/>
</dbReference>
<name>A0ABP3WTW4_9ALTE</name>
<dbReference type="Pfam" id="PF00702">
    <property type="entry name" value="Hydrolase"/>
    <property type="match status" value="1"/>
</dbReference>
<evidence type="ECO:0000313" key="2">
    <source>
        <dbReference type="Proteomes" id="UP001500359"/>
    </source>
</evidence>
<organism evidence="1 2">
    <name type="scientific">Aliiglaciecola litoralis</name>
    <dbReference type="NCBI Taxonomy" id="582857"/>
    <lineage>
        <taxon>Bacteria</taxon>
        <taxon>Pseudomonadati</taxon>
        <taxon>Pseudomonadota</taxon>
        <taxon>Gammaproteobacteria</taxon>
        <taxon>Alteromonadales</taxon>
        <taxon>Alteromonadaceae</taxon>
        <taxon>Aliiglaciecola</taxon>
    </lineage>
</organism>
<dbReference type="SFLD" id="SFLDS00003">
    <property type="entry name" value="Haloacid_Dehalogenase"/>
    <property type="match status" value="1"/>
</dbReference>
<dbReference type="Proteomes" id="UP001500359">
    <property type="component" value="Unassembled WGS sequence"/>
</dbReference>
<dbReference type="NCBIfam" id="TIGR01509">
    <property type="entry name" value="HAD-SF-IA-v3"/>
    <property type="match status" value="1"/>
</dbReference>
<sequence length="227" mass="26403">MPMLPWTQINTVLLDMDGTLLDLHFDNHFWMEVVPQKIAQNRGISLHQAKEYIHQEYQKVMGTINWYCLDYWADRLDMNIMEAKREIEHLISIRPDTLPFLDALHKSGREVVLVTNAHPDSLSLKVEHTKLDSHIDTLISTHEFGVTKESQLLWQRLHKRLGFDPKTTLFVDDSVNILQSAQDFGIQHLLAVSNPDSQEEIRQIDAFPAVHDYRVLLNDIIEQPFNS</sequence>
<proteinExistence type="predicted"/>
<dbReference type="Gene3D" id="3.40.50.1000">
    <property type="entry name" value="HAD superfamily/HAD-like"/>
    <property type="match status" value="1"/>
</dbReference>